<dbReference type="OrthoDB" id="2150096at2759"/>
<dbReference type="STRING" id="1754192.A0A1Y1XHU1"/>
<dbReference type="InterPro" id="IPR002110">
    <property type="entry name" value="Ankyrin_rpt"/>
</dbReference>
<reference evidence="4 5" key="2">
    <citation type="submission" date="2016-08" db="EMBL/GenBank/DDBJ databases">
        <title>Pervasive Adenine N6-methylation of Active Genes in Fungi.</title>
        <authorList>
            <consortium name="DOE Joint Genome Institute"/>
            <person name="Mondo S.J."/>
            <person name="Dannebaum R.O."/>
            <person name="Kuo R.C."/>
            <person name="Labutti K."/>
            <person name="Haridas S."/>
            <person name="Kuo A."/>
            <person name="Salamov A."/>
            <person name="Ahrendt S.R."/>
            <person name="Lipzen A."/>
            <person name="Sullivan W."/>
            <person name="Andreopoulos W.B."/>
            <person name="Clum A."/>
            <person name="Lindquist E."/>
            <person name="Daum C."/>
            <person name="Ramamoorthy G.K."/>
            <person name="Gryganskyi A."/>
            <person name="Culley D."/>
            <person name="Magnuson J.K."/>
            <person name="James T.Y."/>
            <person name="O'Malley M.A."/>
            <person name="Stajich J.E."/>
            <person name="Spatafora J.W."/>
            <person name="Visel A."/>
            <person name="Grigoriev I.V."/>
        </authorList>
    </citation>
    <scope>NUCLEOTIDE SEQUENCE [LARGE SCALE GENOMIC DNA]</scope>
    <source>
        <strain evidence="4 5">S4</strain>
    </source>
</reference>
<reference evidence="4 5" key="1">
    <citation type="submission" date="2016-08" db="EMBL/GenBank/DDBJ databases">
        <title>A Parts List for Fungal Cellulosomes Revealed by Comparative Genomics.</title>
        <authorList>
            <consortium name="DOE Joint Genome Institute"/>
            <person name="Haitjema C.H."/>
            <person name="Gilmore S.P."/>
            <person name="Henske J.K."/>
            <person name="Solomon K.V."/>
            <person name="De Groot R."/>
            <person name="Kuo A."/>
            <person name="Mondo S.J."/>
            <person name="Salamov A.A."/>
            <person name="Labutti K."/>
            <person name="Zhao Z."/>
            <person name="Chiniquy J."/>
            <person name="Barry K."/>
            <person name="Brewer H.M."/>
            <person name="Purvine S.O."/>
            <person name="Wright A.T."/>
            <person name="Boxma B."/>
            <person name="Van Alen T."/>
            <person name="Hackstein J.H."/>
            <person name="Baker S.E."/>
            <person name="Grigoriev I.V."/>
            <person name="O'Malley M.A."/>
        </authorList>
    </citation>
    <scope>NUCLEOTIDE SEQUENCE [LARGE SCALE GENOMIC DNA]</scope>
    <source>
        <strain evidence="4 5">S4</strain>
    </source>
</reference>
<gene>
    <name evidence="4" type="ORF">BCR32DRAFT_325484</name>
</gene>
<dbReference type="PROSITE" id="PS50297">
    <property type="entry name" value="ANK_REP_REGION"/>
    <property type="match status" value="1"/>
</dbReference>
<dbReference type="PROSITE" id="PS50088">
    <property type="entry name" value="ANK_REPEAT"/>
    <property type="match status" value="1"/>
</dbReference>
<evidence type="ECO:0000256" key="1">
    <source>
        <dbReference type="ARBA" id="ARBA00022737"/>
    </source>
</evidence>
<dbReference type="SUPFAM" id="SSF48403">
    <property type="entry name" value="Ankyrin repeat"/>
    <property type="match status" value="1"/>
</dbReference>
<dbReference type="EMBL" id="MCFG01000037">
    <property type="protein sequence ID" value="ORX85328.1"/>
    <property type="molecule type" value="Genomic_DNA"/>
</dbReference>
<dbReference type="Proteomes" id="UP000193944">
    <property type="component" value="Unassembled WGS sequence"/>
</dbReference>
<evidence type="ECO:0000313" key="4">
    <source>
        <dbReference type="EMBL" id="ORX85328.1"/>
    </source>
</evidence>
<proteinExistence type="predicted"/>
<evidence type="ECO:0000313" key="5">
    <source>
        <dbReference type="Proteomes" id="UP000193944"/>
    </source>
</evidence>
<name>A0A1Y1XHU1_9FUNG</name>
<evidence type="ECO:0000256" key="2">
    <source>
        <dbReference type="ARBA" id="ARBA00023043"/>
    </source>
</evidence>
<dbReference type="InterPro" id="IPR036770">
    <property type="entry name" value="Ankyrin_rpt-contain_sf"/>
</dbReference>
<dbReference type="Gene3D" id="1.25.40.20">
    <property type="entry name" value="Ankyrin repeat-containing domain"/>
    <property type="match status" value="1"/>
</dbReference>
<protein>
    <submittedName>
        <fullName evidence="4">Uncharacterized protein</fullName>
    </submittedName>
</protein>
<keyword evidence="5" id="KW-1185">Reference proteome</keyword>
<dbReference type="Pfam" id="PF12796">
    <property type="entry name" value="Ank_2"/>
    <property type="match status" value="1"/>
</dbReference>
<organism evidence="4 5">
    <name type="scientific">Anaeromyces robustus</name>
    <dbReference type="NCBI Taxonomy" id="1754192"/>
    <lineage>
        <taxon>Eukaryota</taxon>
        <taxon>Fungi</taxon>
        <taxon>Fungi incertae sedis</taxon>
        <taxon>Chytridiomycota</taxon>
        <taxon>Chytridiomycota incertae sedis</taxon>
        <taxon>Neocallimastigomycetes</taxon>
        <taxon>Neocallimastigales</taxon>
        <taxon>Neocallimastigaceae</taxon>
        <taxon>Anaeromyces</taxon>
    </lineage>
</organism>
<dbReference type="AlphaFoldDB" id="A0A1Y1XHU1"/>
<dbReference type="PANTHER" id="PTHR24171">
    <property type="entry name" value="ANKYRIN REPEAT DOMAIN-CONTAINING PROTEIN 39-RELATED"/>
    <property type="match status" value="1"/>
</dbReference>
<comment type="caution">
    <text evidence="4">The sequence shown here is derived from an EMBL/GenBank/DDBJ whole genome shotgun (WGS) entry which is preliminary data.</text>
</comment>
<dbReference type="SMART" id="SM00248">
    <property type="entry name" value="ANK"/>
    <property type="match status" value="2"/>
</dbReference>
<keyword evidence="2 3" id="KW-0040">ANK repeat</keyword>
<feature type="repeat" description="ANK" evidence="3">
    <location>
        <begin position="23"/>
        <end position="55"/>
    </location>
</feature>
<accession>A0A1Y1XHU1</accession>
<evidence type="ECO:0000256" key="3">
    <source>
        <dbReference type="PROSITE-ProRule" id="PRU00023"/>
    </source>
</evidence>
<sequence length="84" mass="9439">MVEKKYVGLINYFVEDILKKEDYGSTPLMIASGKGNKEIVKYLIENGAKVNEKNGNCWTSLTYAFRNGHDDVANYLKANGANLF</sequence>
<keyword evidence="1" id="KW-0677">Repeat</keyword>